<dbReference type="RefSeq" id="WP_135347265.1">
    <property type="nucleotide sequence ID" value="NZ_SRJD01000002.1"/>
</dbReference>
<proteinExistence type="predicted"/>
<feature type="transmembrane region" description="Helical" evidence="1">
    <location>
        <begin position="318"/>
        <end position="338"/>
    </location>
</feature>
<dbReference type="Proteomes" id="UP000298347">
    <property type="component" value="Unassembled WGS sequence"/>
</dbReference>
<accession>A0A4Z0GRA1</accession>
<reference evidence="2 3" key="1">
    <citation type="journal article" date="2015" name="Int. J. Syst. Evol. Microbiol.">
        <title>Sporolactobacillus shoreae sp. nov. and Sporolactobacillus spathodeae sp. nov., two spore-forming lactic acid bacteria isolated from tree barks in Thailand.</title>
        <authorList>
            <person name="Thamacharoensuk T."/>
            <person name="Kitahara M."/>
            <person name="Ohkuma M."/>
            <person name="Thongchul N."/>
            <person name="Tanasupawat S."/>
        </authorList>
    </citation>
    <scope>NUCLEOTIDE SEQUENCE [LARGE SCALE GENOMIC DNA]</scope>
    <source>
        <strain evidence="2 3">BK92</strain>
    </source>
</reference>
<feature type="transmembrane region" description="Helical" evidence="1">
    <location>
        <begin position="398"/>
        <end position="418"/>
    </location>
</feature>
<feature type="transmembrane region" description="Helical" evidence="1">
    <location>
        <begin position="51"/>
        <end position="74"/>
    </location>
</feature>
<dbReference type="OrthoDB" id="2960907at2"/>
<comment type="caution">
    <text evidence="2">The sequence shown here is derived from an EMBL/GenBank/DDBJ whole genome shotgun (WGS) entry which is preliminary data.</text>
</comment>
<feature type="transmembrane region" description="Helical" evidence="1">
    <location>
        <begin position="438"/>
        <end position="459"/>
    </location>
</feature>
<keyword evidence="1" id="KW-1133">Transmembrane helix</keyword>
<dbReference type="AlphaFoldDB" id="A0A4Z0GRA1"/>
<feature type="transmembrane region" description="Helical" evidence="1">
    <location>
        <begin position="358"/>
        <end position="386"/>
    </location>
</feature>
<keyword evidence="1" id="KW-0812">Transmembrane</keyword>
<sequence>MARFLYLLAILSYMISSFFPKQPVLHMTVSVLSMLAVLISLRFVKGLALIFGLFFLIGGGAMLVWSGSAPIHFISSFGEMIQMVTLFALIPILSIPIRFGNYADEVHSIIRKRVKSATQLYMLTSAASYFFSSFMNLAALPMTYYSISSSVKEYPIDNKKRYLSRAITHGYAMPLLWSPVTPIVGTVLYLTGTAYSKILPFLLVMSIGGLLLDWVSISHPLQLFRRRLQWKRAKKETAASLTPLTGGRPARLFHILAAIILLNALITLLDHFFSFSFLFLVSLIVIPFAFLWCILIGQGKPFFPGVVRHFQTYIPKMQNQFFIFLSAGFFITALNVSGADTVVTQWVNTLIHFSGIRIFLILLPLIPFALAFIGLHPAIGLALISAALHSDLLNKSPIVVTVAMLGGAIPAFLMGPYNATLGMMSSIINEKPIKLSNWNFPFTCLYLVLLTLFVQLLYLL</sequence>
<feature type="transmembrane region" description="Helical" evidence="1">
    <location>
        <begin position="198"/>
        <end position="217"/>
    </location>
</feature>
<keyword evidence="3" id="KW-1185">Reference proteome</keyword>
<evidence type="ECO:0008006" key="4">
    <source>
        <dbReference type="Google" id="ProtNLM"/>
    </source>
</evidence>
<feature type="transmembrane region" description="Helical" evidence="1">
    <location>
        <begin position="27"/>
        <end position="44"/>
    </location>
</feature>
<feature type="transmembrane region" description="Helical" evidence="1">
    <location>
        <begin position="120"/>
        <end position="140"/>
    </location>
</feature>
<organism evidence="2 3">
    <name type="scientific">Sporolactobacillus shoreae</name>
    <dbReference type="NCBI Taxonomy" id="1465501"/>
    <lineage>
        <taxon>Bacteria</taxon>
        <taxon>Bacillati</taxon>
        <taxon>Bacillota</taxon>
        <taxon>Bacilli</taxon>
        <taxon>Bacillales</taxon>
        <taxon>Sporolactobacillaceae</taxon>
        <taxon>Sporolactobacillus</taxon>
    </lineage>
</organism>
<keyword evidence="1" id="KW-0472">Membrane</keyword>
<name>A0A4Z0GRA1_9BACL</name>
<feature type="transmembrane region" description="Helical" evidence="1">
    <location>
        <begin position="80"/>
        <end position="99"/>
    </location>
</feature>
<evidence type="ECO:0000313" key="3">
    <source>
        <dbReference type="Proteomes" id="UP000298347"/>
    </source>
</evidence>
<protein>
    <recommendedName>
        <fullName evidence="4">Citrate transporter-like domain-containing protein</fullName>
    </recommendedName>
</protein>
<feature type="transmembrane region" description="Helical" evidence="1">
    <location>
        <begin position="252"/>
        <end position="269"/>
    </location>
</feature>
<gene>
    <name evidence="2" type="ORF">E4665_02675</name>
</gene>
<evidence type="ECO:0000313" key="2">
    <source>
        <dbReference type="EMBL" id="TGA99870.1"/>
    </source>
</evidence>
<dbReference type="EMBL" id="SRJD01000002">
    <property type="protein sequence ID" value="TGA99870.1"/>
    <property type="molecule type" value="Genomic_DNA"/>
</dbReference>
<feature type="transmembrane region" description="Helical" evidence="1">
    <location>
        <begin position="275"/>
        <end position="297"/>
    </location>
</feature>
<evidence type="ECO:0000256" key="1">
    <source>
        <dbReference type="SAM" id="Phobius"/>
    </source>
</evidence>